<evidence type="ECO:0000313" key="2">
    <source>
        <dbReference type="Proteomes" id="UP000054166"/>
    </source>
</evidence>
<reference evidence="1 2" key="1">
    <citation type="submission" date="2014-04" db="EMBL/GenBank/DDBJ databases">
        <authorList>
            <consortium name="DOE Joint Genome Institute"/>
            <person name="Kuo A."/>
            <person name="Tarkka M."/>
            <person name="Buscot F."/>
            <person name="Kohler A."/>
            <person name="Nagy L.G."/>
            <person name="Floudas D."/>
            <person name="Copeland A."/>
            <person name="Barry K.W."/>
            <person name="Cichocki N."/>
            <person name="Veneault-Fourrey C."/>
            <person name="LaButti K."/>
            <person name="Lindquist E.A."/>
            <person name="Lipzen A."/>
            <person name="Lundell T."/>
            <person name="Morin E."/>
            <person name="Murat C."/>
            <person name="Sun H."/>
            <person name="Tunlid A."/>
            <person name="Henrissat B."/>
            <person name="Grigoriev I.V."/>
            <person name="Hibbett D.S."/>
            <person name="Martin F."/>
            <person name="Nordberg H.P."/>
            <person name="Cantor M.N."/>
            <person name="Hua S.X."/>
        </authorList>
    </citation>
    <scope>NUCLEOTIDE SEQUENCE [LARGE SCALE GENOMIC DNA]</scope>
    <source>
        <strain evidence="1 2">F 1598</strain>
    </source>
</reference>
<dbReference type="Proteomes" id="UP000054166">
    <property type="component" value="Unassembled WGS sequence"/>
</dbReference>
<dbReference type="OrthoDB" id="2677451at2759"/>
<sequence>MSTSPPVRNPDTQRSSEAMLFNTLRLVQEHLVCPQHPGKNQWCWVDRRTHDAEHIPLCFGDIQLWTKHLLLHGGDISCNLMPNTAHFEQLQKFRGPRTASLCRTPTEPVIGPSSVLVNSSAANSLARSNMPHCGLGRQYAMYFEYSDKSSGEECECSIKKILDVLHARYPAFDYPKYAVPLQRLGIHYLITASMFDVMFYITRVGMVVGAAHMFCAWVDMEMQQVKLGEREQGGAVHIDGNEDKESIDP</sequence>
<reference evidence="2" key="2">
    <citation type="submission" date="2015-01" db="EMBL/GenBank/DDBJ databases">
        <title>Evolutionary Origins and Diversification of the Mycorrhizal Mutualists.</title>
        <authorList>
            <consortium name="DOE Joint Genome Institute"/>
            <consortium name="Mycorrhizal Genomics Consortium"/>
            <person name="Kohler A."/>
            <person name="Kuo A."/>
            <person name="Nagy L.G."/>
            <person name="Floudas D."/>
            <person name="Copeland A."/>
            <person name="Barry K.W."/>
            <person name="Cichocki N."/>
            <person name="Veneault-Fourrey C."/>
            <person name="LaButti K."/>
            <person name="Lindquist E.A."/>
            <person name="Lipzen A."/>
            <person name="Lundell T."/>
            <person name="Morin E."/>
            <person name="Murat C."/>
            <person name="Riley R."/>
            <person name="Ohm R."/>
            <person name="Sun H."/>
            <person name="Tunlid A."/>
            <person name="Henrissat B."/>
            <person name="Grigoriev I.V."/>
            <person name="Hibbett D.S."/>
            <person name="Martin F."/>
        </authorList>
    </citation>
    <scope>NUCLEOTIDE SEQUENCE [LARGE SCALE GENOMIC DNA]</scope>
    <source>
        <strain evidence="2">F 1598</strain>
    </source>
</reference>
<evidence type="ECO:0000313" key="1">
    <source>
        <dbReference type="EMBL" id="KIM75599.1"/>
    </source>
</evidence>
<name>A0A0C3F6R7_PILCF</name>
<organism evidence="1 2">
    <name type="scientific">Piloderma croceum (strain F 1598)</name>
    <dbReference type="NCBI Taxonomy" id="765440"/>
    <lineage>
        <taxon>Eukaryota</taxon>
        <taxon>Fungi</taxon>
        <taxon>Dikarya</taxon>
        <taxon>Basidiomycota</taxon>
        <taxon>Agaricomycotina</taxon>
        <taxon>Agaricomycetes</taxon>
        <taxon>Agaricomycetidae</taxon>
        <taxon>Atheliales</taxon>
        <taxon>Atheliaceae</taxon>
        <taxon>Piloderma</taxon>
    </lineage>
</organism>
<proteinExistence type="predicted"/>
<dbReference type="AlphaFoldDB" id="A0A0C3F6R7"/>
<keyword evidence="2" id="KW-1185">Reference proteome</keyword>
<protein>
    <submittedName>
        <fullName evidence="1">Uncharacterized protein</fullName>
    </submittedName>
</protein>
<accession>A0A0C3F6R7</accession>
<dbReference type="EMBL" id="KN833045">
    <property type="protein sequence ID" value="KIM75599.1"/>
    <property type="molecule type" value="Genomic_DNA"/>
</dbReference>
<gene>
    <name evidence="1" type="ORF">PILCRDRAFT_13514</name>
</gene>
<dbReference type="InParanoid" id="A0A0C3F6R7"/>
<dbReference type="HOGENOM" id="CLU_1251092_0_0_1"/>